<dbReference type="InterPro" id="IPR020892">
    <property type="entry name" value="Cyclophilin-type_PPIase_CS"/>
</dbReference>
<evidence type="ECO:0000256" key="4">
    <source>
        <dbReference type="ARBA" id="ARBA00023110"/>
    </source>
</evidence>
<dbReference type="PANTHER" id="PTHR45625">
    <property type="entry name" value="PEPTIDYL-PROLYL CIS-TRANS ISOMERASE-RELATED"/>
    <property type="match status" value="1"/>
</dbReference>
<evidence type="ECO:0000256" key="2">
    <source>
        <dbReference type="ARBA" id="ARBA00007365"/>
    </source>
</evidence>
<feature type="domain" description="PPIase cyclophilin-type" evidence="9">
    <location>
        <begin position="39"/>
        <end position="202"/>
    </location>
</feature>
<evidence type="ECO:0000313" key="10">
    <source>
        <dbReference type="EMBL" id="GAA0756568.1"/>
    </source>
</evidence>
<dbReference type="PROSITE" id="PS51257">
    <property type="entry name" value="PROKAR_LIPOPROTEIN"/>
    <property type="match status" value="1"/>
</dbReference>
<keyword evidence="4 6" id="KW-0697">Rotamase</keyword>
<name>A0ABN1K6V6_9FLAO</name>
<dbReference type="EMBL" id="BAAAGG010000005">
    <property type="protein sequence ID" value="GAA0756568.1"/>
    <property type="molecule type" value="Genomic_DNA"/>
</dbReference>
<protein>
    <recommendedName>
        <fullName evidence="3 6">peptidylprolyl isomerase</fullName>
        <ecNumber evidence="3 6">5.2.1.8</ecNumber>
    </recommendedName>
</protein>
<dbReference type="SUPFAM" id="SSF54534">
    <property type="entry name" value="FKBP-like"/>
    <property type="match status" value="1"/>
</dbReference>
<dbReference type="Proteomes" id="UP001500185">
    <property type="component" value="Unassembled WGS sequence"/>
</dbReference>
<evidence type="ECO:0000256" key="1">
    <source>
        <dbReference type="ARBA" id="ARBA00000971"/>
    </source>
</evidence>
<dbReference type="PRINTS" id="PR00153">
    <property type="entry name" value="CSAPPISMRASE"/>
</dbReference>
<evidence type="ECO:0000256" key="6">
    <source>
        <dbReference type="PROSITE-ProRule" id="PRU00277"/>
    </source>
</evidence>
<dbReference type="Pfam" id="PF00160">
    <property type="entry name" value="Pro_isomerase"/>
    <property type="match status" value="1"/>
</dbReference>
<dbReference type="CDD" id="cd00317">
    <property type="entry name" value="cyclophilin"/>
    <property type="match status" value="1"/>
</dbReference>
<evidence type="ECO:0000259" key="9">
    <source>
        <dbReference type="PROSITE" id="PS50072"/>
    </source>
</evidence>
<dbReference type="PROSITE" id="PS50059">
    <property type="entry name" value="FKBP_PPIASE"/>
    <property type="match status" value="1"/>
</dbReference>
<proteinExistence type="inferred from homology"/>
<reference evidence="10 11" key="1">
    <citation type="journal article" date="2019" name="Int. J. Syst. Evol. Microbiol.">
        <title>The Global Catalogue of Microorganisms (GCM) 10K type strain sequencing project: providing services to taxonomists for standard genome sequencing and annotation.</title>
        <authorList>
            <consortium name="The Broad Institute Genomics Platform"/>
            <consortium name="The Broad Institute Genome Sequencing Center for Infectious Disease"/>
            <person name="Wu L."/>
            <person name="Ma J."/>
        </authorList>
    </citation>
    <scope>NUCLEOTIDE SEQUENCE [LARGE SCALE GENOMIC DNA]</scope>
    <source>
        <strain evidence="10 11">JCM 16231</strain>
    </source>
</reference>
<organism evidence="10 11">
    <name type="scientific">Psychroflexus lacisalsi</name>
    <dbReference type="NCBI Taxonomy" id="503928"/>
    <lineage>
        <taxon>Bacteria</taxon>
        <taxon>Pseudomonadati</taxon>
        <taxon>Bacteroidota</taxon>
        <taxon>Flavobacteriia</taxon>
        <taxon>Flavobacteriales</taxon>
        <taxon>Flavobacteriaceae</taxon>
        <taxon>Psychroflexus</taxon>
    </lineage>
</organism>
<dbReference type="Gene3D" id="2.40.100.10">
    <property type="entry name" value="Cyclophilin-like"/>
    <property type="match status" value="1"/>
</dbReference>
<evidence type="ECO:0000259" key="8">
    <source>
        <dbReference type="PROSITE" id="PS50059"/>
    </source>
</evidence>
<accession>A0ABN1K6V6</accession>
<dbReference type="InterPro" id="IPR001179">
    <property type="entry name" value="PPIase_FKBP_dom"/>
</dbReference>
<dbReference type="PROSITE" id="PS50072">
    <property type="entry name" value="CSA_PPIASE_2"/>
    <property type="match status" value="1"/>
</dbReference>
<dbReference type="PROSITE" id="PS00170">
    <property type="entry name" value="CSA_PPIASE_1"/>
    <property type="match status" value="1"/>
</dbReference>
<dbReference type="Pfam" id="PF00254">
    <property type="entry name" value="FKBP_C"/>
    <property type="match status" value="1"/>
</dbReference>
<evidence type="ECO:0000313" key="11">
    <source>
        <dbReference type="Proteomes" id="UP001500185"/>
    </source>
</evidence>
<dbReference type="InterPro" id="IPR044666">
    <property type="entry name" value="Cyclophilin_A-like"/>
</dbReference>
<feature type="domain" description="PPIase FKBP-type" evidence="8">
    <location>
        <begin position="271"/>
        <end position="358"/>
    </location>
</feature>
<dbReference type="PANTHER" id="PTHR45625:SF4">
    <property type="entry name" value="PEPTIDYLPROLYL ISOMERASE DOMAIN AND WD REPEAT-CONTAINING PROTEIN 1"/>
    <property type="match status" value="1"/>
</dbReference>
<evidence type="ECO:0000256" key="5">
    <source>
        <dbReference type="ARBA" id="ARBA00023235"/>
    </source>
</evidence>
<keyword evidence="5 6" id="KW-0413">Isomerase</keyword>
<dbReference type="SUPFAM" id="SSF50891">
    <property type="entry name" value="Cyclophilin-like"/>
    <property type="match status" value="1"/>
</dbReference>
<comment type="caution">
    <text evidence="10">The sequence shown here is derived from an EMBL/GenBank/DDBJ whole genome shotgun (WGS) entry which is preliminary data.</text>
</comment>
<dbReference type="InterPro" id="IPR002130">
    <property type="entry name" value="Cyclophilin-type_PPIase_dom"/>
</dbReference>
<evidence type="ECO:0000256" key="3">
    <source>
        <dbReference type="ARBA" id="ARBA00013194"/>
    </source>
</evidence>
<dbReference type="EC" id="5.2.1.8" evidence="3 6"/>
<dbReference type="InterPro" id="IPR029000">
    <property type="entry name" value="Cyclophilin-like_dom_sf"/>
</dbReference>
<sequence>MKYLRLSLVSVLVILIQGCSSKYSELENGLYAEFETSKGNFVAKLHHKNVPMTVGNFVALAEGVHPLTEKRYSDEPLYDSLIFHRVIKDFIIQGGDPRGTGRGGPGFKFPDETNGDYTHDSKGVLSMANSDAQDTKDPFANTGQTNGSQFFITLRPTPHLDGLHTVFGEVVFNYDVVDSIGEVETGGANRPVDKIFIKKVTIVRKGSDAENFDAIEAFESGVAAYEENLRKEAEERKLWIEEFSEGYQETESGLRYKITKKNNNGISPKPGDILKVHYEGFLTDSTKFDSSLDRGQPIEFELGVGKVIPGWDEGLQLLKKGEKAKFIIPPYLSYNERAAGPVPPYSILIFDVELLDFKKQ</sequence>
<dbReference type="GO" id="GO:0016853">
    <property type="term" value="F:isomerase activity"/>
    <property type="evidence" value="ECO:0007669"/>
    <property type="project" value="UniProtKB-KW"/>
</dbReference>
<keyword evidence="7" id="KW-0175">Coiled coil</keyword>
<comment type="catalytic activity">
    <reaction evidence="1 6">
        <text>[protein]-peptidylproline (omega=180) = [protein]-peptidylproline (omega=0)</text>
        <dbReference type="Rhea" id="RHEA:16237"/>
        <dbReference type="Rhea" id="RHEA-COMP:10747"/>
        <dbReference type="Rhea" id="RHEA-COMP:10748"/>
        <dbReference type="ChEBI" id="CHEBI:83833"/>
        <dbReference type="ChEBI" id="CHEBI:83834"/>
        <dbReference type="EC" id="5.2.1.8"/>
    </reaction>
</comment>
<evidence type="ECO:0000256" key="7">
    <source>
        <dbReference type="SAM" id="Coils"/>
    </source>
</evidence>
<dbReference type="RefSeq" id="WP_224453748.1">
    <property type="nucleotide sequence ID" value="NZ_BAAAGG010000005.1"/>
</dbReference>
<keyword evidence="11" id="KW-1185">Reference proteome</keyword>
<comment type="similarity">
    <text evidence="2">Belongs to the cyclophilin-type PPIase family.</text>
</comment>
<feature type="coiled-coil region" evidence="7">
    <location>
        <begin position="215"/>
        <end position="242"/>
    </location>
</feature>
<gene>
    <name evidence="10" type="ORF">GCM10009433_12060</name>
</gene>
<dbReference type="InterPro" id="IPR046357">
    <property type="entry name" value="PPIase_dom_sf"/>
</dbReference>
<dbReference type="Gene3D" id="3.10.50.40">
    <property type="match status" value="1"/>
</dbReference>